<protein>
    <submittedName>
        <fullName evidence="1">Uncharacterized protein</fullName>
    </submittedName>
</protein>
<reference evidence="1 2" key="1">
    <citation type="journal article" date="2020" name="Genome Biol. Evol.">
        <title>A new high-quality draft genome assembly of the Chinese cordyceps Ophiocordyceps sinensis.</title>
        <authorList>
            <person name="Shu R."/>
            <person name="Zhang J."/>
            <person name="Meng Q."/>
            <person name="Zhang H."/>
            <person name="Zhou G."/>
            <person name="Li M."/>
            <person name="Wu P."/>
            <person name="Zhao Y."/>
            <person name="Chen C."/>
            <person name="Qin Q."/>
        </authorList>
    </citation>
    <scope>NUCLEOTIDE SEQUENCE [LARGE SCALE GENOMIC DNA]</scope>
    <source>
        <strain evidence="1 2">IOZ07</strain>
    </source>
</reference>
<organism evidence="1 2">
    <name type="scientific">Ophiocordyceps sinensis</name>
    <dbReference type="NCBI Taxonomy" id="72228"/>
    <lineage>
        <taxon>Eukaryota</taxon>
        <taxon>Fungi</taxon>
        <taxon>Dikarya</taxon>
        <taxon>Ascomycota</taxon>
        <taxon>Pezizomycotina</taxon>
        <taxon>Sordariomycetes</taxon>
        <taxon>Hypocreomycetidae</taxon>
        <taxon>Hypocreales</taxon>
        <taxon>Ophiocordycipitaceae</taxon>
        <taxon>Ophiocordyceps</taxon>
    </lineage>
</organism>
<dbReference type="EMBL" id="JAAVMX010000005">
    <property type="protein sequence ID" value="KAF4508441.1"/>
    <property type="molecule type" value="Genomic_DNA"/>
</dbReference>
<proteinExistence type="predicted"/>
<name>A0A8H4PQB5_9HYPO</name>
<dbReference type="Proteomes" id="UP000557566">
    <property type="component" value="Unassembled WGS sequence"/>
</dbReference>
<accession>A0A8H4PQB5</accession>
<keyword evidence="2" id="KW-1185">Reference proteome</keyword>
<evidence type="ECO:0000313" key="2">
    <source>
        <dbReference type="Proteomes" id="UP000557566"/>
    </source>
</evidence>
<gene>
    <name evidence="1" type="ORF">G6O67_004818</name>
</gene>
<evidence type="ECO:0000313" key="1">
    <source>
        <dbReference type="EMBL" id="KAF4508441.1"/>
    </source>
</evidence>
<dbReference type="AlphaFoldDB" id="A0A8H4PQB5"/>
<sequence>MGSKYAVYEAFSQFQVDGTIRTVHTIFLDHAYLEQQDYMFLGTGGRPEARVLISLDQPGVEAVNPRTKILKGYLPEEDLLNFRAFCYAYFTVIHHDDDKAYVQGALETAVEEGLLDQEP</sequence>
<comment type="caution">
    <text evidence="1">The sequence shown here is derived from an EMBL/GenBank/DDBJ whole genome shotgun (WGS) entry which is preliminary data.</text>
</comment>